<feature type="coiled-coil region" evidence="1">
    <location>
        <begin position="266"/>
        <end position="297"/>
    </location>
</feature>
<evidence type="ECO:0000256" key="1">
    <source>
        <dbReference type="SAM" id="Coils"/>
    </source>
</evidence>
<feature type="domain" description="Glycosyltransferase 2-like" evidence="2">
    <location>
        <begin position="10"/>
        <end position="177"/>
    </location>
</feature>
<dbReference type="InterPro" id="IPR050834">
    <property type="entry name" value="Glycosyltransf_2"/>
</dbReference>
<dbReference type="CDD" id="cd00761">
    <property type="entry name" value="Glyco_tranf_GTA_type"/>
    <property type="match status" value="1"/>
</dbReference>
<dbReference type="InterPro" id="IPR029044">
    <property type="entry name" value="Nucleotide-diphossugar_trans"/>
</dbReference>
<dbReference type="RefSeq" id="WP_255866366.1">
    <property type="nucleotide sequence ID" value="NZ_CP104263.1"/>
</dbReference>
<proteinExistence type="predicted"/>
<dbReference type="SUPFAM" id="SSF53448">
    <property type="entry name" value="Nucleotide-diphospho-sugar transferases"/>
    <property type="match status" value="1"/>
</dbReference>
<accession>A0ABT1NUG0</accession>
<dbReference type="InterPro" id="IPR001173">
    <property type="entry name" value="Glyco_trans_2-like"/>
</dbReference>
<organism evidence="3 4">
    <name type="scientific">Arthrobacter jinronghuae</name>
    <dbReference type="NCBI Taxonomy" id="2964609"/>
    <lineage>
        <taxon>Bacteria</taxon>
        <taxon>Bacillati</taxon>
        <taxon>Actinomycetota</taxon>
        <taxon>Actinomycetes</taxon>
        <taxon>Micrococcales</taxon>
        <taxon>Micrococcaceae</taxon>
        <taxon>Arthrobacter</taxon>
    </lineage>
</organism>
<comment type="caution">
    <text evidence="3">The sequence shown here is derived from an EMBL/GenBank/DDBJ whole genome shotgun (WGS) entry which is preliminary data.</text>
</comment>
<dbReference type="Gene3D" id="3.90.550.10">
    <property type="entry name" value="Spore Coat Polysaccharide Biosynthesis Protein SpsA, Chain A"/>
    <property type="match status" value="1"/>
</dbReference>
<reference evidence="3 4" key="1">
    <citation type="submission" date="2022-07" db="EMBL/GenBank/DDBJ databases">
        <title>Novel species in genus Arthrobacter.</title>
        <authorList>
            <person name="Liu Y."/>
        </authorList>
    </citation>
    <scope>NUCLEOTIDE SEQUENCE [LARGE SCALE GENOMIC DNA]</scope>
    <source>
        <strain evidence="4">zg-Y859</strain>
    </source>
</reference>
<dbReference type="PANTHER" id="PTHR43685">
    <property type="entry name" value="GLYCOSYLTRANSFERASE"/>
    <property type="match status" value="1"/>
</dbReference>
<name>A0ABT1NUG0_9MICC</name>
<dbReference type="EMBL" id="JANFLP010000016">
    <property type="protein sequence ID" value="MCQ1951285.1"/>
    <property type="molecule type" value="Genomic_DNA"/>
</dbReference>
<dbReference type="Proteomes" id="UP001206924">
    <property type="component" value="Unassembled WGS sequence"/>
</dbReference>
<evidence type="ECO:0000313" key="3">
    <source>
        <dbReference type="EMBL" id="MCQ1951285.1"/>
    </source>
</evidence>
<evidence type="ECO:0000259" key="2">
    <source>
        <dbReference type="Pfam" id="PF00535"/>
    </source>
</evidence>
<gene>
    <name evidence="3" type="ORF">NNX28_15305</name>
</gene>
<sequence>MVLDSASVGIVVRTRNRPLFLARALENIFCQNFSDFTVVVVNDGGDPADVEQVVSAVPDEYRERITVLHRPESRGMEAASNAGIRACSSTYIAIHDDDDLWHPDFLKRTVDCLEDTAAAGVMVRTNIRYEQMADGDIREIDSVPFWPDMKQISLGSMLRINQAVPISFLYRRSLHDELGYYDESLEVVGDWEFHLRVLSRHTLEFLDGETLAFWCQRPDASGDSANSVNNKADAHRRFDARVRDAYLREDISRHGMGSLLHLTKLLARQEELLDENRRRMEEMEHRLNESLLRLEDTVVRRTSLSSSVGRMRSAAGQIRSLIGRAGK</sequence>
<protein>
    <submittedName>
        <fullName evidence="3">Glycosyltransferase</fullName>
    </submittedName>
</protein>
<keyword evidence="4" id="KW-1185">Reference proteome</keyword>
<dbReference type="PANTHER" id="PTHR43685:SF11">
    <property type="entry name" value="GLYCOSYLTRANSFERASE TAGX-RELATED"/>
    <property type="match status" value="1"/>
</dbReference>
<dbReference type="Pfam" id="PF00535">
    <property type="entry name" value="Glycos_transf_2"/>
    <property type="match status" value="1"/>
</dbReference>
<evidence type="ECO:0000313" key="4">
    <source>
        <dbReference type="Proteomes" id="UP001206924"/>
    </source>
</evidence>
<keyword evidence="1" id="KW-0175">Coiled coil</keyword>